<dbReference type="EMBL" id="CAJOBD010001694">
    <property type="protein sequence ID" value="CAF3824403.1"/>
    <property type="molecule type" value="Genomic_DNA"/>
</dbReference>
<proteinExistence type="predicted"/>
<sequence length="83" mass="9973">MIINIELNQIFQTIKETLENILHGYTYPEPYFRERLRHVIFEDSHQISQSKLYDGKLHFEIRNHSTISYYVLSTSLSISNVWI</sequence>
<organism evidence="1 2">
    <name type="scientific">Rotaria sordida</name>
    <dbReference type="NCBI Taxonomy" id="392033"/>
    <lineage>
        <taxon>Eukaryota</taxon>
        <taxon>Metazoa</taxon>
        <taxon>Spiralia</taxon>
        <taxon>Gnathifera</taxon>
        <taxon>Rotifera</taxon>
        <taxon>Eurotatoria</taxon>
        <taxon>Bdelloidea</taxon>
        <taxon>Philodinida</taxon>
        <taxon>Philodinidae</taxon>
        <taxon>Rotaria</taxon>
    </lineage>
</organism>
<dbReference type="AlphaFoldDB" id="A0A819D7Q8"/>
<accession>A0A819D7Q8</accession>
<reference evidence="1" key="1">
    <citation type="submission" date="2021-02" db="EMBL/GenBank/DDBJ databases">
        <authorList>
            <person name="Nowell W R."/>
        </authorList>
    </citation>
    <scope>NUCLEOTIDE SEQUENCE</scope>
</reference>
<evidence type="ECO:0000313" key="2">
    <source>
        <dbReference type="Proteomes" id="UP000663836"/>
    </source>
</evidence>
<name>A0A819D7Q8_9BILA</name>
<gene>
    <name evidence="1" type="ORF">JBS370_LOCUS16662</name>
</gene>
<comment type="caution">
    <text evidence="1">The sequence shown here is derived from an EMBL/GenBank/DDBJ whole genome shotgun (WGS) entry which is preliminary data.</text>
</comment>
<evidence type="ECO:0000313" key="1">
    <source>
        <dbReference type="EMBL" id="CAF3824403.1"/>
    </source>
</evidence>
<protein>
    <submittedName>
        <fullName evidence="1">Uncharacterized protein</fullName>
    </submittedName>
</protein>
<dbReference type="Proteomes" id="UP000663836">
    <property type="component" value="Unassembled WGS sequence"/>
</dbReference>